<sequence>MGGGGGGASPEPEEGAAVVAGAREEGALGRQWSSASMSGVYRVIPGWYRVIPDRFVMDSLNASSNSADLRIGIDKV</sequence>
<evidence type="ECO:0000313" key="1">
    <source>
        <dbReference type="EMBL" id="ABA97085.1"/>
    </source>
</evidence>
<accession>Q2QU08</accession>
<dbReference type="AlphaFoldDB" id="Q2QU08"/>
<proteinExistence type="predicted"/>
<protein>
    <submittedName>
        <fullName evidence="1">Uncharacterized protein</fullName>
    </submittedName>
</protein>
<gene>
    <name evidence="1" type="ordered locus">LOC_Os12g17890</name>
</gene>
<dbReference type="EMBL" id="DP000011">
    <property type="protein sequence ID" value="ABA97085.1"/>
    <property type="molecule type" value="Genomic_DNA"/>
</dbReference>
<reference evidence="1" key="2">
    <citation type="submission" date="2005-04" db="EMBL/GenBank/DDBJ databases">
        <authorList>
            <person name="Buell C.R."/>
            <person name="Wing R.A."/>
            <person name="McCombie W.A."/>
            <person name="Ouyang S."/>
        </authorList>
    </citation>
    <scope>NUCLEOTIDE SEQUENCE</scope>
</reference>
<name>Q2QU08_ORYSJ</name>
<reference evidence="1" key="1">
    <citation type="journal article" date="2005" name="BMC Biol.">
        <title>The sequence of rice chromosomes 11 and 12, rich in disease resistance genes and recent gene duplications.</title>
        <authorList>
            <consortium name="The rice chromosomes 11 and 12 sequencing consortia"/>
        </authorList>
    </citation>
    <scope>NUCLEOTIDE SEQUENCE [LARGE SCALE GENOMIC DNA]</scope>
</reference>
<reference evidence="1" key="3">
    <citation type="submission" date="2006-01" db="EMBL/GenBank/DDBJ databases">
        <authorList>
            <person name="Buell R."/>
        </authorList>
    </citation>
    <scope>NUCLEOTIDE SEQUENCE</scope>
</reference>
<organism evidence="1">
    <name type="scientific">Oryza sativa subsp. japonica</name>
    <name type="common">Rice</name>
    <dbReference type="NCBI Taxonomy" id="39947"/>
    <lineage>
        <taxon>Eukaryota</taxon>
        <taxon>Viridiplantae</taxon>
        <taxon>Streptophyta</taxon>
        <taxon>Embryophyta</taxon>
        <taxon>Tracheophyta</taxon>
        <taxon>Spermatophyta</taxon>
        <taxon>Magnoliopsida</taxon>
        <taxon>Liliopsida</taxon>
        <taxon>Poales</taxon>
        <taxon>Poaceae</taxon>
        <taxon>BOP clade</taxon>
        <taxon>Oryzoideae</taxon>
        <taxon>Oryzeae</taxon>
        <taxon>Oryzinae</taxon>
        <taxon>Oryza</taxon>
        <taxon>Oryza sativa</taxon>
    </lineage>
</organism>